<sequence length="370" mass="40683">MKFQSLESLRGIAAIMVVLFHCPFVVSGQNTLISNGSLFVDFFFVLSGFVICFAYFERIQAGLPFREFAFLRLGRLFPLHAVLILAWLFYQTTGSSASVPGTDGASFLINLFFLNSYGLEDALYWNYPSWSISAELFAYLTFFLAVTLLRHALSTPVALIISAAAYGLLLIDNPSTIQRSYDLGFLRCLAGFFLGVGVYQLHSRLRFIWATPGTLSEATALLGILALISFPDPAASLELLTILAFSVCVFLFARSDGQIARLLCTEVPAFLGRISYSVYLTHALVFMVVTDVAVQMIGIPSAIIPPPAGQLRLFYITDHALALNAFAILLTLVISATTFRLIEDPCRRLSKALIRPRAPQPARKPAPAQP</sequence>
<feature type="domain" description="Acyltransferase 3" evidence="2">
    <location>
        <begin position="4"/>
        <end position="293"/>
    </location>
</feature>
<accession>A0AAE3WE81</accession>
<reference evidence="3" key="2">
    <citation type="submission" date="2023-02" db="EMBL/GenBank/DDBJ databases">
        <title>'Rhodoalgimonas zhirmunskyi' gen. nov., isolated from a red alga.</title>
        <authorList>
            <person name="Nedashkovskaya O.I."/>
            <person name="Otstavnykh N.Y."/>
            <person name="Bystritskaya E.P."/>
            <person name="Balabanova L.A."/>
            <person name="Isaeva M.P."/>
        </authorList>
    </citation>
    <scope>NUCLEOTIDE SEQUENCE</scope>
    <source>
        <strain evidence="3">KCTC 52189</strain>
    </source>
</reference>
<reference evidence="3" key="1">
    <citation type="submission" date="2022-07" db="EMBL/GenBank/DDBJ databases">
        <authorList>
            <person name="Otstavnykh N."/>
            <person name="Isaeva M."/>
            <person name="Bystritskaya E."/>
        </authorList>
    </citation>
    <scope>NUCLEOTIDE SEQUENCE</scope>
    <source>
        <strain evidence="3">KCTC 52189</strain>
    </source>
</reference>
<dbReference type="AlphaFoldDB" id="A0AAE3WE81"/>
<feature type="transmembrane region" description="Helical" evidence="1">
    <location>
        <begin position="153"/>
        <end position="171"/>
    </location>
</feature>
<feature type="transmembrane region" description="Helical" evidence="1">
    <location>
        <begin position="208"/>
        <end position="228"/>
    </location>
</feature>
<proteinExistence type="predicted"/>
<dbReference type="InterPro" id="IPR050879">
    <property type="entry name" value="Acyltransferase_3"/>
</dbReference>
<protein>
    <submittedName>
        <fullName evidence="3">Acyltransferase</fullName>
    </submittedName>
</protein>
<keyword evidence="1" id="KW-0812">Transmembrane</keyword>
<keyword evidence="3" id="KW-0808">Transferase</keyword>
<dbReference type="PANTHER" id="PTHR23028">
    <property type="entry name" value="ACETYLTRANSFERASE"/>
    <property type="match status" value="1"/>
</dbReference>
<keyword evidence="4" id="KW-1185">Reference proteome</keyword>
<evidence type="ECO:0000256" key="1">
    <source>
        <dbReference type="SAM" id="Phobius"/>
    </source>
</evidence>
<dbReference type="RefSeq" id="WP_306736047.1">
    <property type="nucleotide sequence ID" value="NZ_JANHAX010000003.1"/>
</dbReference>
<evidence type="ECO:0000313" key="4">
    <source>
        <dbReference type="Proteomes" id="UP001226762"/>
    </source>
</evidence>
<dbReference type="Pfam" id="PF01757">
    <property type="entry name" value="Acyl_transf_3"/>
    <property type="match status" value="1"/>
</dbReference>
<evidence type="ECO:0000259" key="2">
    <source>
        <dbReference type="Pfam" id="PF01757"/>
    </source>
</evidence>
<feature type="transmembrane region" description="Helical" evidence="1">
    <location>
        <begin position="38"/>
        <end position="56"/>
    </location>
</feature>
<keyword evidence="1" id="KW-0472">Membrane</keyword>
<feature type="transmembrane region" description="Helical" evidence="1">
    <location>
        <begin position="234"/>
        <end position="253"/>
    </location>
</feature>
<keyword evidence="3" id="KW-0012">Acyltransferase</keyword>
<feature type="transmembrane region" description="Helical" evidence="1">
    <location>
        <begin position="274"/>
        <end position="299"/>
    </location>
</feature>
<organism evidence="3 4">
    <name type="scientific">Marimonas arenosa</name>
    <dbReference type="NCBI Taxonomy" id="1795305"/>
    <lineage>
        <taxon>Bacteria</taxon>
        <taxon>Pseudomonadati</taxon>
        <taxon>Pseudomonadota</taxon>
        <taxon>Alphaproteobacteria</taxon>
        <taxon>Rhodobacterales</taxon>
        <taxon>Paracoccaceae</taxon>
        <taxon>Marimonas</taxon>
    </lineage>
</organism>
<feature type="transmembrane region" description="Helical" evidence="1">
    <location>
        <begin position="68"/>
        <end position="90"/>
    </location>
</feature>
<gene>
    <name evidence="3" type="ORF">NO357_12790</name>
</gene>
<name>A0AAE3WE81_9RHOB</name>
<feature type="transmembrane region" description="Helical" evidence="1">
    <location>
        <begin position="12"/>
        <end position="32"/>
    </location>
</feature>
<dbReference type="InterPro" id="IPR002656">
    <property type="entry name" value="Acyl_transf_3_dom"/>
</dbReference>
<evidence type="ECO:0000313" key="3">
    <source>
        <dbReference type="EMBL" id="MDQ2090780.1"/>
    </source>
</evidence>
<keyword evidence="1" id="KW-1133">Transmembrane helix</keyword>
<dbReference type="Proteomes" id="UP001226762">
    <property type="component" value="Unassembled WGS sequence"/>
</dbReference>
<feature type="transmembrane region" description="Helical" evidence="1">
    <location>
        <begin position="127"/>
        <end position="146"/>
    </location>
</feature>
<feature type="transmembrane region" description="Helical" evidence="1">
    <location>
        <begin position="183"/>
        <end position="201"/>
    </location>
</feature>
<dbReference type="GO" id="GO:0016747">
    <property type="term" value="F:acyltransferase activity, transferring groups other than amino-acyl groups"/>
    <property type="evidence" value="ECO:0007669"/>
    <property type="project" value="InterPro"/>
</dbReference>
<comment type="caution">
    <text evidence="3">The sequence shown here is derived from an EMBL/GenBank/DDBJ whole genome shotgun (WGS) entry which is preliminary data.</text>
</comment>
<dbReference type="EMBL" id="JANHAX010000003">
    <property type="protein sequence ID" value="MDQ2090780.1"/>
    <property type="molecule type" value="Genomic_DNA"/>
</dbReference>
<feature type="transmembrane region" description="Helical" evidence="1">
    <location>
        <begin position="319"/>
        <end position="342"/>
    </location>
</feature>